<organism evidence="1 2">
    <name type="scientific">Parablautia intestinalis</name>
    <dbReference type="NCBI Taxonomy" id="2320100"/>
    <lineage>
        <taxon>Bacteria</taxon>
        <taxon>Bacillati</taxon>
        <taxon>Bacillota</taxon>
        <taxon>Clostridia</taxon>
        <taxon>Lachnospirales</taxon>
        <taxon>Lachnospiraceae</taxon>
        <taxon>Parablautia</taxon>
    </lineage>
</organism>
<evidence type="ECO:0000313" key="1">
    <source>
        <dbReference type="EMBL" id="RKI93311.1"/>
    </source>
</evidence>
<dbReference type="EMBL" id="RAYQ01000003">
    <property type="protein sequence ID" value="RKI93311.1"/>
    <property type="molecule type" value="Genomic_DNA"/>
</dbReference>
<reference evidence="1 2" key="1">
    <citation type="submission" date="2018-09" db="EMBL/GenBank/DDBJ databases">
        <title>Murine metabolic-syndrome-specific gut microbial biobank.</title>
        <authorList>
            <person name="Liu C."/>
        </authorList>
    </citation>
    <scope>NUCLEOTIDE SEQUENCE [LARGE SCALE GENOMIC DNA]</scope>
    <source>
        <strain evidence="1 2">0.1xD8-82</strain>
    </source>
</reference>
<evidence type="ECO:0000313" key="2">
    <source>
        <dbReference type="Proteomes" id="UP000280696"/>
    </source>
</evidence>
<dbReference type="OrthoDB" id="1821208at2"/>
<proteinExistence type="predicted"/>
<dbReference type="AlphaFoldDB" id="A0A3A9B0K0"/>
<comment type="caution">
    <text evidence="1">The sequence shown here is derived from an EMBL/GenBank/DDBJ whole genome shotgun (WGS) entry which is preliminary data.</text>
</comment>
<keyword evidence="2" id="KW-1185">Reference proteome</keyword>
<name>A0A3A9B0K0_9FIRM</name>
<gene>
    <name evidence="1" type="ORF">D7V94_03890</name>
</gene>
<dbReference type="Proteomes" id="UP000280696">
    <property type="component" value="Unassembled WGS sequence"/>
</dbReference>
<protein>
    <submittedName>
        <fullName evidence="1">Uncharacterized protein</fullName>
    </submittedName>
</protein>
<sequence length="143" mass="16575">MERINALLEKPCFIMDYLPEQVEPDNGGQFFDVEYYLLNSDKHAGLKDRFVAIILKLMCYYHVSILWNGWADRPSPKMIEEAVCEIMGNHSGTLNVLFVEEDALLVFDWDCLNLSVYNPSDKAQSIMERIAFSEGLFWRKAEV</sequence>
<accession>A0A3A9B0K0</accession>